<comment type="subcellular location">
    <subcellularLocation>
        <location evidence="1">Membrane</location>
        <topology evidence="1">Multi-pass membrane protein</topology>
    </subcellularLocation>
</comment>
<dbReference type="InterPro" id="IPR000644">
    <property type="entry name" value="CBS_dom"/>
</dbReference>
<dbReference type="PROSITE" id="PS51371">
    <property type="entry name" value="CBS"/>
    <property type="match status" value="1"/>
</dbReference>
<keyword evidence="4 11" id="KW-1133">Transmembrane helix</keyword>
<feature type="domain" description="CBS" evidence="12">
    <location>
        <begin position="524"/>
        <end position="584"/>
    </location>
</feature>
<keyword evidence="8" id="KW-0868">Chloride</keyword>
<gene>
    <name evidence="13" type="ORF">ACFSGX_05825</name>
</gene>
<feature type="transmembrane region" description="Helical" evidence="11">
    <location>
        <begin position="251"/>
        <end position="273"/>
    </location>
</feature>
<keyword evidence="2" id="KW-0813">Transport</keyword>
<evidence type="ECO:0000313" key="13">
    <source>
        <dbReference type="EMBL" id="MFD1950281.1"/>
    </source>
</evidence>
<keyword evidence="10" id="KW-0129">CBS domain</keyword>
<feature type="transmembrane region" description="Helical" evidence="11">
    <location>
        <begin position="176"/>
        <end position="199"/>
    </location>
</feature>
<evidence type="ECO:0000256" key="6">
    <source>
        <dbReference type="ARBA" id="ARBA00023136"/>
    </source>
</evidence>
<evidence type="ECO:0000256" key="8">
    <source>
        <dbReference type="ARBA" id="ARBA00023214"/>
    </source>
</evidence>
<name>A0ABW4TXN6_9SPHN</name>
<evidence type="ECO:0000256" key="9">
    <source>
        <dbReference type="ARBA" id="ARBA00023303"/>
    </source>
</evidence>
<dbReference type="CDD" id="cd00400">
    <property type="entry name" value="Voltage_gated_ClC"/>
    <property type="match status" value="1"/>
</dbReference>
<dbReference type="InterPro" id="IPR014743">
    <property type="entry name" value="Cl-channel_core"/>
</dbReference>
<comment type="caution">
    <text evidence="13">The sequence shown here is derived from an EMBL/GenBank/DDBJ whole genome shotgun (WGS) entry which is preliminary data.</text>
</comment>
<protein>
    <submittedName>
        <fullName evidence="13">Chloride channel protein</fullName>
    </submittedName>
</protein>
<evidence type="ECO:0000256" key="3">
    <source>
        <dbReference type="ARBA" id="ARBA00022692"/>
    </source>
</evidence>
<feature type="transmembrane region" description="Helical" evidence="11">
    <location>
        <begin position="349"/>
        <end position="372"/>
    </location>
</feature>
<dbReference type="EMBL" id="JBHUGS010000002">
    <property type="protein sequence ID" value="MFD1950281.1"/>
    <property type="molecule type" value="Genomic_DNA"/>
</dbReference>
<feature type="transmembrane region" description="Helical" evidence="11">
    <location>
        <begin position="384"/>
        <end position="406"/>
    </location>
</feature>
<keyword evidence="7" id="KW-0869">Chloride channel</keyword>
<keyword evidence="14" id="KW-1185">Reference proteome</keyword>
<accession>A0ABW4TXN6</accession>
<dbReference type="RefSeq" id="WP_380928266.1">
    <property type="nucleotide sequence ID" value="NZ_JBHUGS010000002.1"/>
</dbReference>
<evidence type="ECO:0000313" key="14">
    <source>
        <dbReference type="Proteomes" id="UP001597400"/>
    </source>
</evidence>
<evidence type="ECO:0000256" key="10">
    <source>
        <dbReference type="PROSITE-ProRule" id="PRU00703"/>
    </source>
</evidence>
<dbReference type="Pfam" id="PF00654">
    <property type="entry name" value="Voltage_CLC"/>
    <property type="match status" value="1"/>
</dbReference>
<evidence type="ECO:0000259" key="12">
    <source>
        <dbReference type="PROSITE" id="PS51371"/>
    </source>
</evidence>
<proteinExistence type="predicted"/>
<dbReference type="Gene3D" id="3.10.580.10">
    <property type="entry name" value="CBS-domain"/>
    <property type="match status" value="1"/>
</dbReference>
<feature type="transmembrane region" description="Helical" evidence="11">
    <location>
        <begin position="36"/>
        <end position="62"/>
    </location>
</feature>
<evidence type="ECO:0000256" key="4">
    <source>
        <dbReference type="ARBA" id="ARBA00022989"/>
    </source>
</evidence>
<keyword evidence="5" id="KW-0406">Ion transport</keyword>
<dbReference type="SUPFAM" id="SSF54631">
    <property type="entry name" value="CBS-domain pair"/>
    <property type="match status" value="1"/>
</dbReference>
<dbReference type="SUPFAM" id="SSF81340">
    <property type="entry name" value="Clc chloride channel"/>
    <property type="match status" value="1"/>
</dbReference>
<sequence length="593" mass="61654">MTVPWPGASAFRSSSTRARVVARDFRGWLRASEASFIALAIVVGAFAGLLSVIVGALARTLQHVLFALPPDTRLSGIGRLEFSSLIVLPLGGLVLAGFSYVTRARKRRLVDAVEANALHGGRMSVPDSLVISGQTVLSNGFGASVGLEAAYAQMGGAAASVLGGWLKLRRADQRTLVGAGAGAAIAATFGAPLAGAFYAFEIVIGTYSPTAIAPVAAAALAGTLVAQAFGVQPYLIDAASQTLVETRHYPIYAGLGATCALLGIALMRAVGVVERASRRRWLPEWARPAVGGALLIPLAVLSPQALSAGHGALHADLAIGASIGFILLVLCVKSAASIVSLGFGFRGGLFFASLFLGTLLGHLYADSLALIVGHVVIDPRNAALVGMAAFAVAVVGGPMTMAMLVLQSTHDFSLTGAVIAASLVSSSIVRELFGYSFSTWRLHLRGETIKSARDVGWVKTLTAGRMMRKETHATPTALTIAEFRRTFPLGSTSRVVLTDGQGAYAGIVVVSTAYADGLDSAANVTTLATGHAQVLTPEMDISAVMAQFDATHTDELAVVSDDGHVLGLLSESYVRRRYADELEKAQRELFGEG</sequence>
<dbReference type="InterPro" id="IPR001807">
    <property type="entry name" value="ClC"/>
</dbReference>
<evidence type="ECO:0000256" key="1">
    <source>
        <dbReference type="ARBA" id="ARBA00004141"/>
    </source>
</evidence>
<dbReference type="InterPro" id="IPR046342">
    <property type="entry name" value="CBS_dom_sf"/>
</dbReference>
<organism evidence="13 14">
    <name type="scientific">Sphingomonas arantia</name>
    <dbReference type="NCBI Taxonomy" id="1460676"/>
    <lineage>
        <taxon>Bacteria</taxon>
        <taxon>Pseudomonadati</taxon>
        <taxon>Pseudomonadota</taxon>
        <taxon>Alphaproteobacteria</taxon>
        <taxon>Sphingomonadales</taxon>
        <taxon>Sphingomonadaceae</taxon>
        <taxon>Sphingomonas</taxon>
    </lineage>
</organism>
<dbReference type="PRINTS" id="PR00762">
    <property type="entry name" value="CLCHANNEL"/>
</dbReference>
<feature type="transmembrane region" description="Helical" evidence="11">
    <location>
        <begin position="82"/>
        <end position="101"/>
    </location>
</feature>
<reference evidence="14" key="1">
    <citation type="journal article" date="2019" name="Int. J. Syst. Evol. Microbiol.">
        <title>The Global Catalogue of Microorganisms (GCM) 10K type strain sequencing project: providing services to taxonomists for standard genome sequencing and annotation.</title>
        <authorList>
            <consortium name="The Broad Institute Genomics Platform"/>
            <consortium name="The Broad Institute Genome Sequencing Center for Infectious Disease"/>
            <person name="Wu L."/>
            <person name="Ma J."/>
        </authorList>
    </citation>
    <scope>NUCLEOTIDE SEQUENCE [LARGE SCALE GENOMIC DNA]</scope>
    <source>
        <strain evidence="14">CGMCC 1.12702</strain>
    </source>
</reference>
<evidence type="ECO:0000256" key="5">
    <source>
        <dbReference type="ARBA" id="ARBA00023065"/>
    </source>
</evidence>
<feature type="transmembrane region" description="Helical" evidence="11">
    <location>
        <begin position="318"/>
        <end position="343"/>
    </location>
</feature>
<dbReference type="Proteomes" id="UP001597400">
    <property type="component" value="Unassembled WGS sequence"/>
</dbReference>
<dbReference type="Gene3D" id="1.10.3080.10">
    <property type="entry name" value="Clc chloride channel"/>
    <property type="match status" value="1"/>
</dbReference>
<feature type="transmembrane region" description="Helical" evidence="11">
    <location>
        <begin position="211"/>
        <end position="231"/>
    </location>
</feature>
<dbReference type="PANTHER" id="PTHR43427:SF6">
    <property type="entry name" value="CHLORIDE CHANNEL PROTEIN CLC-E"/>
    <property type="match status" value="1"/>
</dbReference>
<evidence type="ECO:0000256" key="11">
    <source>
        <dbReference type="SAM" id="Phobius"/>
    </source>
</evidence>
<feature type="transmembrane region" description="Helical" evidence="11">
    <location>
        <begin position="285"/>
        <end position="306"/>
    </location>
</feature>
<keyword evidence="3 11" id="KW-0812">Transmembrane</keyword>
<evidence type="ECO:0000256" key="2">
    <source>
        <dbReference type="ARBA" id="ARBA00022448"/>
    </source>
</evidence>
<evidence type="ECO:0000256" key="7">
    <source>
        <dbReference type="ARBA" id="ARBA00023173"/>
    </source>
</evidence>
<keyword evidence="9" id="KW-0407">Ion channel</keyword>
<keyword evidence="6 11" id="KW-0472">Membrane</keyword>
<dbReference type="PANTHER" id="PTHR43427">
    <property type="entry name" value="CHLORIDE CHANNEL PROTEIN CLC-E"/>
    <property type="match status" value="1"/>
</dbReference>
<dbReference type="InterPro" id="IPR050368">
    <property type="entry name" value="ClC-type_chloride_channel"/>
</dbReference>